<evidence type="ECO:0000259" key="1">
    <source>
        <dbReference type="PROSITE" id="PS50943"/>
    </source>
</evidence>
<feature type="domain" description="HTH cro/C1-type" evidence="1">
    <location>
        <begin position="34"/>
        <end position="88"/>
    </location>
</feature>
<dbReference type="EMBL" id="LFCV01000194">
    <property type="protein sequence ID" value="KMJ43405.1"/>
    <property type="molecule type" value="Genomic_DNA"/>
</dbReference>
<dbReference type="Proteomes" id="UP000036277">
    <property type="component" value="Unassembled WGS sequence"/>
</dbReference>
<keyword evidence="3" id="KW-1185">Reference proteome</keyword>
<proteinExistence type="predicted"/>
<reference evidence="2 3" key="1">
    <citation type="submission" date="2015-06" db="EMBL/GenBank/DDBJ databases">
        <title>Draft Whole-Genome Sequence of the Entomopathogenic Bacterium Xenorhabdus khoisanae.</title>
        <authorList>
            <person name="Naidoo S."/>
            <person name="Featherston J."/>
            <person name="Gray V.M."/>
        </authorList>
    </citation>
    <scope>NUCLEOTIDE SEQUENCE [LARGE SCALE GENOMIC DNA]</scope>
    <source>
        <strain evidence="2 3">MCB</strain>
    </source>
</reference>
<sequence>MKIFDNLLLAAKILPESLRQTRSITEGAISKNRLQVLREELNFPLRTIAEALNIPVSSVLQIERLDQDVKLSTLKRYIEVMGGKLSLWIELPNGDTRTIKT</sequence>
<dbReference type="SUPFAM" id="SSF47413">
    <property type="entry name" value="lambda repressor-like DNA-binding domains"/>
    <property type="match status" value="1"/>
</dbReference>
<dbReference type="GO" id="GO:0003677">
    <property type="term" value="F:DNA binding"/>
    <property type="evidence" value="ECO:0007669"/>
    <property type="project" value="InterPro"/>
</dbReference>
<dbReference type="SMART" id="SM00530">
    <property type="entry name" value="HTH_XRE"/>
    <property type="match status" value="1"/>
</dbReference>
<comment type="caution">
    <text evidence="2">The sequence shown here is derived from an EMBL/GenBank/DDBJ whole genome shotgun (WGS) entry which is preliminary data.</text>
</comment>
<dbReference type="AlphaFoldDB" id="A0A0J5IJQ8"/>
<dbReference type="InterPro" id="IPR001387">
    <property type="entry name" value="Cro/C1-type_HTH"/>
</dbReference>
<dbReference type="CDD" id="cd00093">
    <property type="entry name" value="HTH_XRE"/>
    <property type="match status" value="1"/>
</dbReference>
<evidence type="ECO:0000313" key="2">
    <source>
        <dbReference type="EMBL" id="KMJ43405.1"/>
    </source>
</evidence>
<organism evidence="2 3">
    <name type="scientific">Xenorhabdus khoisanae</name>
    <dbReference type="NCBI Taxonomy" id="880157"/>
    <lineage>
        <taxon>Bacteria</taxon>
        <taxon>Pseudomonadati</taxon>
        <taxon>Pseudomonadota</taxon>
        <taxon>Gammaproteobacteria</taxon>
        <taxon>Enterobacterales</taxon>
        <taxon>Morganellaceae</taxon>
        <taxon>Xenorhabdus</taxon>
    </lineage>
</organism>
<accession>A0A0J5IJQ8</accession>
<name>A0A0J5IJQ8_9GAMM</name>
<dbReference type="PATRIC" id="fig|880157.4.peg.4292"/>
<gene>
    <name evidence="2" type="ORF">AB204_19890</name>
</gene>
<dbReference type="InterPro" id="IPR010982">
    <property type="entry name" value="Lambda_DNA-bd_dom_sf"/>
</dbReference>
<evidence type="ECO:0000313" key="3">
    <source>
        <dbReference type="Proteomes" id="UP000036277"/>
    </source>
</evidence>
<dbReference type="PROSITE" id="PS50943">
    <property type="entry name" value="HTH_CROC1"/>
    <property type="match status" value="1"/>
</dbReference>
<dbReference type="Pfam" id="PF01381">
    <property type="entry name" value="HTH_3"/>
    <property type="match status" value="1"/>
</dbReference>
<dbReference type="STRING" id="880157.AB204_19890"/>
<protein>
    <recommendedName>
        <fullName evidence="1">HTH cro/C1-type domain-containing protein</fullName>
    </recommendedName>
</protein>
<dbReference type="Gene3D" id="1.10.260.40">
    <property type="entry name" value="lambda repressor-like DNA-binding domains"/>
    <property type="match status" value="1"/>
</dbReference>